<gene>
    <name evidence="1" type="ORF">SAMN04488063_0099</name>
</gene>
<dbReference type="STRING" id="553467.SAMN04488063_0099"/>
<dbReference type="EMBL" id="FOOQ01000013">
    <property type="protein sequence ID" value="SFH07518.1"/>
    <property type="molecule type" value="Genomic_DNA"/>
</dbReference>
<evidence type="ECO:0000313" key="2">
    <source>
        <dbReference type="Proteomes" id="UP000198876"/>
    </source>
</evidence>
<dbReference type="Proteomes" id="UP000198876">
    <property type="component" value="Unassembled WGS sequence"/>
</dbReference>
<keyword evidence="2" id="KW-1185">Reference proteome</keyword>
<protein>
    <submittedName>
        <fullName evidence="1">Uncharacterized protein</fullName>
    </submittedName>
</protein>
<organism evidence="1 2">
    <name type="scientific">Halopelagius inordinatus</name>
    <dbReference type="NCBI Taxonomy" id="553467"/>
    <lineage>
        <taxon>Archaea</taxon>
        <taxon>Methanobacteriati</taxon>
        <taxon>Methanobacteriota</taxon>
        <taxon>Stenosarchaea group</taxon>
        <taxon>Halobacteria</taxon>
        <taxon>Halobacteriales</taxon>
        <taxon>Haloferacaceae</taxon>
    </lineage>
</organism>
<dbReference type="RefSeq" id="WP_092894106.1">
    <property type="nucleotide sequence ID" value="NZ_FOOQ01000013.1"/>
</dbReference>
<proteinExistence type="predicted"/>
<sequence>MALIGLVTAFVVALIADGVGAWRGDAPIRQLARTGFATLVLVDVGVLPGLVDAFGSAVAFGAGVVL</sequence>
<evidence type="ECO:0000313" key="1">
    <source>
        <dbReference type="EMBL" id="SFH07518.1"/>
    </source>
</evidence>
<reference evidence="2" key="1">
    <citation type="submission" date="2016-10" db="EMBL/GenBank/DDBJ databases">
        <authorList>
            <person name="Varghese N."/>
            <person name="Submissions S."/>
        </authorList>
    </citation>
    <scope>NUCLEOTIDE SEQUENCE [LARGE SCALE GENOMIC DNA]</scope>
    <source>
        <strain evidence="2">CGMCC 1.7739</strain>
    </source>
</reference>
<name>A0A1I2X1V5_9EURY</name>
<dbReference type="AlphaFoldDB" id="A0A1I2X1V5"/>
<accession>A0A1I2X1V5</accession>